<protein>
    <submittedName>
        <fullName evidence="1">Uncharacterized protein</fullName>
    </submittedName>
</protein>
<evidence type="ECO:0000313" key="2">
    <source>
        <dbReference type="Proteomes" id="UP000593579"/>
    </source>
</evidence>
<dbReference type="EMBL" id="JABEZY010275005">
    <property type="protein sequence ID" value="MBA0756562.1"/>
    <property type="molecule type" value="Genomic_DNA"/>
</dbReference>
<evidence type="ECO:0000313" key="1">
    <source>
        <dbReference type="EMBL" id="MBA0756562.1"/>
    </source>
</evidence>
<name>A0A7J9D777_GOSGO</name>
<accession>A0A7J9D777</accession>
<proteinExistence type="predicted"/>
<dbReference type="AlphaFoldDB" id="A0A7J9D777"/>
<organism evidence="1 2">
    <name type="scientific">Gossypium gossypioides</name>
    <name type="common">Mexican cotton</name>
    <name type="synonym">Selera gossypioides</name>
    <dbReference type="NCBI Taxonomy" id="34282"/>
    <lineage>
        <taxon>Eukaryota</taxon>
        <taxon>Viridiplantae</taxon>
        <taxon>Streptophyta</taxon>
        <taxon>Embryophyta</taxon>
        <taxon>Tracheophyta</taxon>
        <taxon>Spermatophyta</taxon>
        <taxon>Magnoliopsida</taxon>
        <taxon>eudicotyledons</taxon>
        <taxon>Gunneridae</taxon>
        <taxon>Pentapetalae</taxon>
        <taxon>rosids</taxon>
        <taxon>malvids</taxon>
        <taxon>Malvales</taxon>
        <taxon>Malvaceae</taxon>
        <taxon>Malvoideae</taxon>
        <taxon>Gossypium</taxon>
    </lineage>
</organism>
<gene>
    <name evidence="1" type="ORF">Gogos_021240</name>
</gene>
<reference evidence="1 2" key="1">
    <citation type="journal article" date="2019" name="Genome Biol. Evol.">
        <title>Insights into the evolution of the New World diploid cottons (Gossypium, subgenus Houzingenia) based on genome sequencing.</title>
        <authorList>
            <person name="Grover C.E."/>
            <person name="Arick M.A. 2nd"/>
            <person name="Thrash A."/>
            <person name="Conover J.L."/>
            <person name="Sanders W.S."/>
            <person name="Peterson D.G."/>
            <person name="Frelichowski J.E."/>
            <person name="Scheffler J.A."/>
            <person name="Scheffler B.E."/>
            <person name="Wendel J.F."/>
        </authorList>
    </citation>
    <scope>NUCLEOTIDE SEQUENCE [LARGE SCALE GENOMIC DNA]</scope>
    <source>
        <strain evidence="1">5</strain>
        <tissue evidence="1">Leaf</tissue>
    </source>
</reference>
<keyword evidence="2" id="KW-1185">Reference proteome</keyword>
<dbReference type="Proteomes" id="UP000593579">
    <property type="component" value="Unassembled WGS sequence"/>
</dbReference>
<comment type="caution">
    <text evidence="1">The sequence shown here is derived from an EMBL/GenBank/DDBJ whole genome shotgun (WGS) entry which is preliminary data.</text>
</comment>
<sequence>MELFVLNVQIQMRLQNMLFGAALRSRRFGNNYNVYMKDNKKLG</sequence>